<accession>A0A8I1Y443</accession>
<sequence length="94" mass="10364">MSTSIGRPLIAVEMVDAVLRGKVEVGSLHGARSRLTSQVGSRLFDFYLVCGNQKVEPFARANARKLVADPRRCAGHDCKRPFHLCSPLARKFPV</sequence>
<evidence type="ECO:0000313" key="2">
    <source>
        <dbReference type="Proteomes" id="UP000673383"/>
    </source>
</evidence>
<proteinExistence type="predicted"/>
<dbReference type="Proteomes" id="UP000673383">
    <property type="component" value="Unassembled WGS sequence"/>
</dbReference>
<reference evidence="1" key="1">
    <citation type="submission" date="2021-02" db="EMBL/GenBank/DDBJ databases">
        <title>Genomic Encyclopedia of Type Strains, Phase IV (KMG-V): Genome sequencing to study the core and pangenomes of soil and plant-associated prokaryotes.</title>
        <authorList>
            <person name="Whitman W."/>
        </authorList>
    </citation>
    <scope>NUCLEOTIDE SEQUENCE</scope>
    <source>
        <strain evidence="1">USDA 406</strain>
    </source>
</reference>
<name>A0A8I1Y443_BRAEL</name>
<comment type="caution">
    <text evidence="1">The sequence shown here is derived from an EMBL/GenBank/DDBJ whole genome shotgun (WGS) entry which is preliminary data.</text>
</comment>
<gene>
    <name evidence="1" type="ORF">JOH49_003982</name>
</gene>
<dbReference type="AlphaFoldDB" id="A0A8I1Y443"/>
<dbReference type="EMBL" id="JAFICZ010000001">
    <property type="protein sequence ID" value="MBP1294229.1"/>
    <property type="molecule type" value="Genomic_DNA"/>
</dbReference>
<evidence type="ECO:0000313" key="1">
    <source>
        <dbReference type="EMBL" id="MBP1294229.1"/>
    </source>
</evidence>
<organism evidence="1 2">
    <name type="scientific">Bradyrhizobium elkanii</name>
    <dbReference type="NCBI Taxonomy" id="29448"/>
    <lineage>
        <taxon>Bacteria</taxon>
        <taxon>Pseudomonadati</taxon>
        <taxon>Pseudomonadota</taxon>
        <taxon>Alphaproteobacteria</taxon>
        <taxon>Hyphomicrobiales</taxon>
        <taxon>Nitrobacteraceae</taxon>
        <taxon>Bradyrhizobium</taxon>
    </lineage>
</organism>
<protein>
    <submittedName>
        <fullName evidence="1">Uncharacterized protein</fullName>
    </submittedName>
</protein>